<feature type="compositionally biased region" description="Pro residues" evidence="1">
    <location>
        <begin position="55"/>
        <end position="69"/>
    </location>
</feature>
<evidence type="ECO:0000256" key="1">
    <source>
        <dbReference type="SAM" id="MobiDB-lite"/>
    </source>
</evidence>
<dbReference type="KEGG" id="stcm:SCMC78_62240"/>
<evidence type="ECO:0000313" key="3">
    <source>
        <dbReference type="EMBL" id="BFP56417.1"/>
    </source>
</evidence>
<sequence length="79" mass="8506">MKTTHQHAVDTDMDAVLFTARLATVGVLLLAALCAPRETSERAFRLLDLMKDSPEPPPPAPPPPAPPPSARRRAQQGGR</sequence>
<feature type="transmembrane region" description="Helical" evidence="2">
    <location>
        <begin position="15"/>
        <end position="35"/>
    </location>
</feature>
<accession>A0AB33KP98</accession>
<protein>
    <recommendedName>
        <fullName evidence="4">Lipoprotein</fullName>
    </recommendedName>
</protein>
<evidence type="ECO:0000256" key="2">
    <source>
        <dbReference type="SAM" id="Phobius"/>
    </source>
</evidence>
<keyword evidence="2" id="KW-1133">Transmembrane helix</keyword>
<keyword evidence="2" id="KW-0812">Transmembrane</keyword>
<gene>
    <name evidence="3" type="ORF">SCMC78_62240</name>
</gene>
<feature type="compositionally biased region" description="Basic residues" evidence="1">
    <location>
        <begin position="70"/>
        <end position="79"/>
    </location>
</feature>
<evidence type="ECO:0008006" key="4">
    <source>
        <dbReference type="Google" id="ProtNLM"/>
    </source>
</evidence>
<keyword evidence="2" id="KW-0472">Membrane</keyword>
<dbReference type="AlphaFoldDB" id="A0AB33KP98"/>
<proteinExistence type="predicted"/>
<name>A0AB33KP98_9ACTN</name>
<dbReference type="RefSeq" id="WP_408054527.1">
    <property type="nucleotide sequence ID" value="NZ_AP035884.1"/>
</dbReference>
<reference evidence="3" key="1">
    <citation type="submission" date="2024-07" db="EMBL/GenBank/DDBJ databases">
        <title>Complete genome sequences of cellulolytic bacteria, Kitasatospora sp. CMC57 and Streptomyces sp. CMC78, isolated from Japanese agricultural soil.</title>
        <authorList>
            <person name="Hashimoto T."/>
            <person name="Ito M."/>
            <person name="Iwamoto M."/>
            <person name="Fukahori D."/>
            <person name="Shoda T."/>
            <person name="Sakoda M."/>
            <person name="Morohoshi T."/>
            <person name="Mitsuboshi M."/>
            <person name="Nishizawa T."/>
        </authorList>
    </citation>
    <scope>NUCLEOTIDE SEQUENCE</scope>
    <source>
        <strain evidence="3">CMC78</strain>
    </source>
</reference>
<dbReference type="EMBL" id="AP035884">
    <property type="protein sequence ID" value="BFP56417.1"/>
    <property type="molecule type" value="Genomic_DNA"/>
</dbReference>
<feature type="region of interest" description="Disordered" evidence="1">
    <location>
        <begin position="50"/>
        <end position="79"/>
    </location>
</feature>
<organism evidence="3">
    <name type="scientific">Streptomyces sp. CMC78</name>
    <dbReference type="NCBI Taxonomy" id="3231512"/>
    <lineage>
        <taxon>Bacteria</taxon>
        <taxon>Bacillati</taxon>
        <taxon>Actinomycetota</taxon>
        <taxon>Actinomycetes</taxon>
        <taxon>Kitasatosporales</taxon>
        <taxon>Streptomycetaceae</taxon>
        <taxon>Streptomyces</taxon>
    </lineage>
</organism>